<evidence type="ECO:0000256" key="1">
    <source>
        <dbReference type="ARBA" id="ARBA00004241"/>
    </source>
</evidence>
<feature type="transmembrane region" description="Helical" evidence="3">
    <location>
        <begin position="20"/>
        <end position="41"/>
    </location>
</feature>
<keyword evidence="3" id="KW-0472">Membrane</keyword>
<accession>A0A5C7F5D8</accession>
<dbReference type="Gene3D" id="3.30.700.10">
    <property type="entry name" value="Glycoprotein, Type 4 Pilin"/>
    <property type="match status" value="1"/>
</dbReference>
<dbReference type="NCBIfam" id="TIGR02532">
    <property type="entry name" value="IV_pilin_GFxxxE"/>
    <property type="match status" value="1"/>
</dbReference>
<sequence>MRKIVKNIRQYVKNQKGLTLVELLAVIVILGIIAAIAIPSVSGIIDNSRQDAHIANAEAMVSSARLATISENADAGTRFDALSDATEGEINLVSADYLEAELEDPDGDAYENAYVVSGEDGEYRVTLNNGDNIFSSVTISNIREDGREAIGTSSTEE</sequence>
<dbReference type="InterPro" id="IPR012902">
    <property type="entry name" value="N_methyl_site"/>
</dbReference>
<gene>
    <name evidence="4" type="ORF">FTX54_012275</name>
</gene>
<dbReference type="EMBL" id="CP144914">
    <property type="protein sequence ID" value="WWD79190.1"/>
    <property type="molecule type" value="Genomic_DNA"/>
</dbReference>
<name>A0A5C7F5D8_9BACI</name>
<dbReference type="OrthoDB" id="2454081at2"/>
<keyword evidence="2" id="KW-0178">Competence</keyword>
<evidence type="ECO:0000256" key="2">
    <source>
        <dbReference type="ARBA" id="ARBA00023287"/>
    </source>
</evidence>
<dbReference type="SUPFAM" id="SSF54523">
    <property type="entry name" value="Pili subunits"/>
    <property type="match status" value="1"/>
</dbReference>
<keyword evidence="5" id="KW-1185">Reference proteome</keyword>
<comment type="subcellular location">
    <subcellularLocation>
        <location evidence="1">Cell surface</location>
    </subcellularLocation>
</comment>
<dbReference type="RefSeq" id="WP_147803501.1">
    <property type="nucleotide sequence ID" value="NZ_CP144914.1"/>
</dbReference>
<proteinExistence type="predicted"/>
<evidence type="ECO:0000313" key="5">
    <source>
        <dbReference type="Proteomes" id="UP000321816"/>
    </source>
</evidence>
<organism evidence="4 5">
    <name type="scientific">Alkalicoccus halolimnae</name>
    <dbReference type="NCBI Taxonomy" id="1667239"/>
    <lineage>
        <taxon>Bacteria</taxon>
        <taxon>Bacillati</taxon>
        <taxon>Bacillota</taxon>
        <taxon>Bacilli</taxon>
        <taxon>Bacillales</taxon>
        <taxon>Bacillaceae</taxon>
        <taxon>Alkalicoccus</taxon>
    </lineage>
</organism>
<dbReference type="KEGG" id="ahal:FTX54_012275"/>
<dbReference type="GO" id="GO:0030420">
    <property type="term" value="P:establishment of competence for transformation"/>
    <property type="evidence" value="ECO:0007669"/>
    <property type="project" value="UniProtKB-KW"/>
</dbReference>
<keyword evidence="3" id="KW-1133">Transmembrane helix</keyword>
<evidence type="ECO:0000313" key="4">
    <source>
        <dbReference type="EMBL" id="WWD79190.1"/>
    </source>
</evidence>
<protein>
    <submittedName>
        <fullName evidence="4">Prepilin-type N-terminal cleavage/methylation domain-containing protein</fullName>
    </submittedName>
</protein>
<dbReference type="Pfam" id="PF07963">
    <property type="entry name" value="N_methyl"/>
    <property type="match status" value="1"/>
</dbReference>
<keyword evidence="3" id="KW-0812">Transmembrane</keyword>
<dbReference type="GO" id="GO:0009986">
    <property type="term" value="C:cell surface"/>
    <property type="evidence" value="ECO:0007669"/>
    <property type="project" value="UniProtKB-SubCell"/>
</dbReference>
<dbReference type="Proteomes" id="UP000321816">
    <property type="component" value="Chromosome"/>
</dbReference>
<reference evidence="4 5" key="1">
    <citation type="submission" date="2024-01" db="EMBL/GenBank/DDBJ databases">
        <title>Complete Genome Sequence of Alkalicoccus halolimnae BZ-SZ-XJ29T, a Moderately Halophilic Bacterium Isolated from a Salt Lake.</title>
        <authorList>
            <person name="Zhao B."/>
        </authorList>
    </citation>
    <scope>NUCLEOTIDE SEQUENCE [LARGE SCALE GENOMIC DNA]</scope>
    <source>
        <strain evidence="4 5">BZ-SZ-XJ29</strain>
    </source>
</reference>
<dbReference type="InterPro" id="IPR045584">
    <property type="entry name" value="Pilin-like"/>
</dbReference>
<dbReference type="PROSITE" id="PS00409">
    <property type="entry name" value="PROKAR_NTER_METHYL"/>
    <property type="match status" value="1"/>
</dbReference>
<evidence type="ECO:0000256" key="3">
    <source>
        <dbReference type="SAM" id="Phobius"/>
    </source>
</evidence>
<dbReference type="AlphaFoldDB" id="A0A5C7F5D8"/>